<name>A0A1H1AGH4_9LACT</name>
<dbReference type="Proteomes" id="UP000199481">
    <property type="component" value="Unassembled WGS sequence"/>
</dbReference>
<dbReference type="EMBL" id="FNJW01000008">
    <property type="protein sequence ID" value="SDQ38316.1"/>
    <property type="molecule type" value="Genomic_DNA"/>
</dbReference>
<dbReference type="AlphaFoldDB" id="A0A1H1AGH4"/>
<proteinExistence type="predicted"/>
<dbReference type="RefSeq" id="WP_035021216.1">
    <property type="nucleotide sequence ID" value="NZ_CP084916.1"/>
</dbReference>
<dbReference type="OrthoDB" id="2157534at2"/>
<evidence type="ECO:0000313" key="2">
    <source>
        <dbReference type="Proteomes" id="UP000199481"/>
    </source>
</evidence>
<gene>
    <name evidence="1" type="ORF">SAMN04487752_2060</name>
</gene>
<reference evidence="2" key="1">
    <citation type="submission" date="2016-10" db="EMBL/GenBank/DDBJ databases">
        <authorList>
            <person name="Varghese N."/>
            <person name="Submissions S."/>
        </authorList>
    </citation>
    <scope>NUCLEOTIDE SEQUENCE [LARGE SCALE GENOMIC DNA]</scope>
    <source>
        <strain evidence="2">MPL-11</strain>
    </source>
</reference>
<sequence>MGNIQDFRKNYLAILKSTKLDQSKKDELLTAILSQMDQIFEIRTGEIEKYNADNYDAITLYLEIKAALKIQNEKKNV</sequence>
<organism evidence="1 2">
    <name type="scientific">Carnobacterium viridans</name>
    <dbReference type="NCBI Taxonomy" id="174587"/>
    <lineage>
        <taxon>Bacteria</taxon>
        <taxon>Bacillati</taxon>
        <taxon>Bacillota</taxon>
        <taxon>Bacilli</taxon>
        <taxon>Lactobacillales</taxon>
        <taxon>Carnobacteriaceae</taxon>
        <taxon>Carnobacterium</taxon>
    </lineage>
</organism>
<keyword evidence="2" id="KW-1185">Reference proteome</keyword>
<protein>
    <submittedName>
        <fullName evidence="1">Uncharacterized protein</fullName>
    </submittedName>
</protein>
<evidence type="ECO:0000313" key="1">
    <source>
        <dbReference type="EMBL" id="SDQ38316.1"/>
    </source>
</evidence>
<accession>A0A1H1AGH4</accession>